<gene>
    <name evidence="1" type="ORF">ACOLOM_LOCUS12472</name>
</gene>
<sequence>LSEAEFSDMKSGSSLLTTQRFSYMGMGKWDTELHRLPCTIIASELTPTLSGTSTKRKMRRNTVSLELALLLHPSAPHSSEQCDAMILDLKQSLLLAQNDEPCGFGRSNRAIVSAPLASPPGSRYSDFFSLILARSRTRLLPSILVSIESKSNENKDYCSGCGPDNNTSSRNKLEICRKAENRPTYTTGGCSKEEVTGPTPTSPLPLLVGGRVPGTKETEGKPSIKE</sequence>
<dbReference type="Proteomes" id="UP000789525">
    <property type="component" value="Unassembled WGS sequence"/>
</dbReference>
<evidence type="ECO:0000313" key="1">
    <source>
        <dbReference type="EMBL" id="CAG8746487.1"/>
    </source>
</evidence>
<dbReference type="EMBL" id="CAJVPT010050728">
    <property type="protein sequence ID" value="CAG8746487.1"/>
    <property type="molecule type" value="Genomic_DNA"/>
</dbReference>
<proteinExistence type="predicted"/>
<accession>A0ACA9QD15</accession>
<feature type="non-terminal residue" evidence="1">
    <location>
        <position position="226"/>
    </location>
</feature>
<comment type="caution">
    <text evidence="1">The sequence shown here is derived from an EMBL/GenBank/DDBJ whole genome shotgun (WGS) entry which is preliminary data.</text>
</comment>
<name>A0ACA9QD15_9GLOM</name>
<protein>
    <submittedName>
        <fullName evidence="1">3235_t:CDS:1</fullName>
    </submittedName>
</protein>
<evidence type="ECO:0000313" key="2">
    <source>
        <dbReference type="Proteomes" id="UP000789525"/>
    </source>
</evidence>
<reference evidence="1" key="1">
    <citation type="submission" date="2021-06" db="EMBL/GenBank/DDBJ databases">
        <authorList>
            <person name="Kallberg Y."/>
            <person name="Tangrot J."/>
            <person name="Rosling A."/>
        </authorList>
    </citation>
    <scope>NUCLEOTIDE SEQUENCE</scope>
    <source>
        <strain evidence="1">CL356</strain>
    </source>
</reference>
<keyword evidence="2" id="KW-1185">Reference proteome</keyword>
<organism evidence="1 2">
    <name type="scientific">Acaulospora colombiana</name>
    <dbReference type="NCBI Taxonomy" id="27376"/>
    <lineage>
        <taxon>Eukaryota</taxon>
        <taxon>Fungi</taxon>
        <taxon>Fungi incertae sedis</taxon>
        <taxon>Mucoromycota</taxon>
        <taxon>Glomeromycotina</taxon>
        <taxon>Glomeromycetes</taxon>
        <taxon>Diversisporales</taxon>
        <taxon>Acaulosporaceae</taxon>
        <taxon>Acaulospora</taxon>
    </lineage>
</organism>
<feature type="non-terminal residue" evidence="1">
    <location>
        <position position="1"/>
    </location>
</feature>